<feature type="domain" description="Fibronectin type-III" evidence="4">
    <location>
        <begin position="471"/>
        <end position="566"/>
    </location>
</feature>
<dbReference type="SMART" id="SM00060">
    <property type="entry name" value="FN3"/>
    <property type="match status" value="2"/>
</dbReference>
<gene>
    <name evidence="5" type="primary">NCAM2_4</name>
    <name evidence="5" type="ORF">OS493_018285</name>
</gene>
<dbReference type="InterPro" id="IPR036179">
    <property type="entry name" value="Ig-like_dom_sf"/>
</dbReference>
<dbReference type="InterPro" id="IPR003599">
    <property type="entry name" value="Ig_sub"/>
</dbReference>
<dbReference type="PANTHER" id="PTHR10075">
    <property type="entry name" value="BASIGIN RELATED"/>
    <property type="match status" value="1"/>
</dbReference>
<name>A0A9W9YBX9_9CNID</name>
<evidence type="ECO:0000313" key="5">
    <source>
        <dbReference type="EMBL" id="KAJ7333110.1"/>
    </source>
</evidence>
<evidence type="ECO:0000259" key="3">
    <source>
        <dbReference type="PROSITE" id="PS50835"/>
    </source>
</evidence>
<dbReference type="EMBL" id="MU827787">
    <property type="protein sequence ID" value="KAJ7333110.1"/>
    <property type="molecule type" value="Genomic_DNA"/>
</dbReference>
<dbReference type="InterPro" id="IPR003961">
    <property type="entry name" value="FN3_dom"/>
</dbReference>
<dbReference type="InterPro" id="IPR013098">
    <property type="entry name" value="Ig_I-set"/>
</dbReference>
<dbReference type="Pfam" id="PF00041">
    <property type="entry name" value="fn3"/>
    <property type="match status" value="2"/>
</dbReference>
<evidence type="ECO:0000256" key="2">
    <source>
        <dbReference type="ARBA" id="ARBA00023319"/>
    </source>
</evidence>
<dbReference type="Pfam" id="PF07679">
    <property type="entry name" value="I-set"/>
    <property type="match status" value="2"/>
</dbReference>
<organism evidence="5 6">
    <name type="scientific">Desmophyllum pertusum</name>
    <dbReference type="NCBI Taxonomy" id="174260"/>
    <lineage>
        <taxon>Eukaryota</taxon>
        <taxon>Metazoa</taxon>
        <taxon>Cnidaria</taxon>
        <taxon>Anthozoa</taxon>
        <taxon>Hexacorallia</taxon>
        <taxon>Scleractinia</taxon>
        <taxon>Caryophylliina</taxon>
        <taxon>Caryophylliidae</taxon>
        <taxon>Desmophyllum</taxon>
    </lineage>
</organism>
<keyword evidence="6" id="KW-1185">Reference proteome</keyword>
<protein>
    <submittedName>
        <fullName evidence="5">Axonal fasciculation</fullName>
    </submittedName>
</protein>
<dbReference type="CDD" id="cd00096">
    <property type="entry name" value="Ig"/>
    <property type="match status" value="1"/>
</dbReference>
<keyword evidence="2" id="KW-0393">Immunoglobulin domain</keyword>
<dbReference type="SMART" id="SM00408">
    <property type="entry name" value="IGc2"/>
    <property type="match status" value="4"/>
</dbReference>
<comment type="caution">
    <text evidence="5">The sequence shown here is derived from an EMBL/GenBank/DDBJ whole genome shotgun (WGS) entry which is preliminary data.</text>
</comment>
<feature type="domain" description="Ig-like" evidence="3">
    <location>
        <begin position="111"/>
        <end position="175"/>
    </location>
</feature>
<evidence type="ECO:0000313" key="6">
    <source>
        <dbReference type="Proteomes" id="UP001163046"/>
    </source>
</evidence>
<keyword evidence="1" id="KW-0677">Repeat</keyword>
<dbReference type="Gene3D" id="2.60.40.10">
    <property type="entry name" value="Immunoglobulins"/>
    <property type="match status" value="6"/>
</dbReference>
<feature type="domain" description="Ig-like" evidence="3">
    <location>
        <begin position="182"/>
        <end position="277"/>
    </location>
</feature>
<reference evidence="5" key="1">
    <citation type="submission" date="2023-01" db="EMBL/GenBank/DDBJ databases">
        <title>Genome assembly of the deep-sea coral Lophelia pertusa.</title>
        <authorList>
            <person name="Herrera S."/>
            <person name="Cordes E."/>
        </authorList>
    </citation>
    <scope>NUCLEOTIDE SEQUENCE</scope>
    <source>
        <strain evidence="5">USNM1676648</strain>
        <tissue evidence="5">Polyp</tissue>
    </source>
</reference>
<dbReference type="InterPro" id="IPR003598">
    <property type="entry name" value="Ig_sub2"/>
</dbReference>
<feature type="domain" description="Ig-like" evidence="3">
    <location>
        <begin position="1"/>
        <end position="84"/>
    </location>
</feature>
<dbReference type="SUPFAM" id="SSF48726">
    <property type="entry name" value="Immunoglobulin"/>
    <property type="match status" value="4"/>
</dbReference>
<accession>A0A9W9YBX9</accession>
<dbReference type="InterPro" id="IPR013783">
    <property type="entry name" value="Ig-like_fold"/>
</dbReference>
<feature type="domain" description="Fibronectin type-III" evidence="4">
    <location>
        <begin position="567"/>
        <end position="668"/>
    </location>
</feature>
<dbReference type="OrthoDB" id="6021834at2759"/>
<dbReference type="InterPro" id="IPR007110">
    <property type="entry name" value="Ig-like_dom"/>
</dbReference>
<dbReference type="SMART" id="SM00409">
    <property type="entry name" value="IG"/>
    <property type="match status" value="5"/>
</dbReference>
<dbReference type="CDD" id="cd00063">
    <property type="entry name" value="FN3"/>
    <property type="match status" value="2"/>
</dbReference>
<dbReference type="InterPro" id="IPR036116">
    <property type="entry name" value="FN3_sf"/>
</dbReference>
<evidence type="ECO:0000259" key="4">
    <source>
        <dbReference type="PROSITE" id="PS50853"/>
    </source>
</evidence>
<proteinExistence type="predicted"/>
<dbReference type="Pfam" id="PF13927">
    <property type="entry name" value="Ig_3"/>
    <property type="match status" value="2"/>
</dbReference>
<dbReference type="AlphaFoldDB" id="A0A9W9YBX9"/>
<dbReference type="Proteomes" id="UP001163046">
    <property type="component" value="Unassembled WGS sequence"/>
</dbReference>
<dbReference type="PANTHER" id="PTHR10075:SF14">
    <property type="entry name" value="CELL ADHESION MOLECULE DSCAM2-RELATED"/>
    <property type="match status" value="1"/>
</dbReference>
<sequence>MKFSCQVTGEDFQYWETPAKPARDGQAAIPSVRIPLSQTTGTRKISANELVGNTRTVELTIDPVTLNDGGDYICQGDSNSAVFTLQVDFEHGQVKQAQELHLGKKETIELGVSAYPLLTYVWEKDGIPLTFSGKTLDPYTGSITIDSVQESDEGTYKCTIKFTGSPPSDATTTIVVTTISEPKIRKYQGDPVTRRLTQGNNVTFHCDVESGHPTPVVTWWFGWVDQSKKVDKTYNDRFSHPTNETWTITGIKPEDKGDYRCIAENKAGTADLKFQIVAVDVPPKIDPMEDEIIKNEGDQVDIECIVSGDPTPIVEWFHHGSYYDGQMTVMRGDKKVAKISFTNIHIFNTGDYTCQAKNGAMDSDGQVIVVKKTVTLYVRSAPKIDTIASPTPVYSFVGITRAVTVTCTFFGYPIPTVRMYSENGTEIARGNTTASYTLKTTTEEDFGKFNCTAENPDGKAAHLMELKKAESPGPPRNVAANKTCKEIIMNWQHPLDNGGMIIRNYIITVLLNGRQLNTENADGASVQHKIRYSVKPETKYEIRIKARNEPGTGNEEIIFVTTDKYCVPGKPLITSPDESVPVDTEVTITWLRPKYDGGDNEITYKVELRMTPITEDTEVRIEENIKETQFTLTGLKNGEEYQFKVIAVNQAGNSEPAVGMFKTKSKTGKCFKCTLLHMTHYIRV</sequence>
<evidence type="ECO:0000256" key="1">
    <source>
        <dbReference type="ARBA" id="ARBA00022737"/>
    </source>
</evidence>
<dbReference type="SUPFAM" id="SSF49265">
    <property type="entry name" value="Fibronectin type III"/>
    <property type="match status" value="1"/>
</dbReference>
<dbReference type="PRINTS" id="PR00014">
    <property type="entry name" value="FNTYPEIII"/>
</dbReference>
<dbReference type="PROSITE" id="PS50835">
    <property type="entry name" value="IG_LIKE"/>
    <property type="match status" value="5"/>
</dbReference>
<dbReference type="PROSITE" id="PS50853">
    <property type="entry name" value="FN3"/>
    <property type="match status" value="2"/>
</dbReference>
<feature type="domain" description="Ig-like" evidence="3">
    <location>
        <begin position="382"/>
        <end position="467"/>
    </location>
</feature>
<feature type="domain" description="Ig-like" evidence="3">
    <location>
        <begin position="283"/>
        <end position="375"/>
    </location>
</feature>